<dbReference type="STRING" id="76021.BS329_19210"/>
<dbReference type="Proteomes" id="UP000187486">
    <property type="component" value="Unassembled WGS sequence"/>
</dbReference>
<gene>
    <name evidence="1" type="ORF">BS329_19210</name>
</gene>
<comment type="caution">
    <text evidence="1">The sequence shown here is derived from an EMBL/GenBank/DDBJ whole genome shotgun (WGS) entry which is preliminary data.</text>
</comment>
<proteinExistence type="predicted"/>
<keyword evidence="2" id="KW-1185">Reference proteome</keyword>
<reference evidence="1 2" key="1">
    <citation type="submission" date="2016-01" db="EMBL/GenBank/DDBJ databases">
        <title>Amycolatopsis coloradensis genome sequencing and assembly.</title>
        <authorList>
            <person name="Mayilraj S."/>
        </authorList>
    </citation>
    <scope>NUCLEOTIDE SEQUENCE [LARGE SCALE GENOMIC DNA]</scope>
    <source>
        <strain evidence="1 2">DSM 44225</strain>
    </source>
</reference>
<dbReference type="AlphaFoldDB" id="A0A1R0KRU2"/>
<dbReference type="RefSeq" id="WP_076162602.1">
    <property type="nucleotide sequence ID" value="NZ_JBEZVB010000049.1"/>
</dbReference>
<dbReference type="EMBL" id="MQUQ01000010">
    <property type="protein sequence ID" value="OLZ50555.1"/>
    <property type="molecule type" value="Genomic_DNA"/>
</dbReference>
<dbReference type="OrthoDB" id="185939at2"/>
<protein>
    <submittedName>
        <fullName evidence="1">Uncharacterized protein</fullName>
    </submittedName>
</protein>
<name>A0A1R0KRU2_9PSEU</name>
<evidence type="ECO:0000313" key="1">
    <source>
        <dbReference type="EMBL" id="OLZ50555.1"/>
    </source>
</evidence>
<accession>A0A1R0KRU2</accession>
<evidence type="ECO:0000313" key="2">
    <source>
        <dbReference type="Proteomes" id="UP000187486"/>
    </source>
</evidence>
<organism evidence="1 2">
    <name type="scientific">Amycolatopsis coloradensis</name>
    <dbReference type="NCBI Taxonomy" id="76021"/>
    <lineage>
        <taxon>Bacteria</taxon>
        <taxon>Bacillati</taxon>
        <taxon>Actinomycetota</taxon>
        <taxon>Actinomycetes</taxon>
        <taxon>Pseudonocardiales</taxon>
        <taxon>Pseudonocardiaceae</taxon>
        <taxon>Amycolatopsis</taxon>
    </lineage>
</organism>
<sequence length="100" mass="10499">MGYYLQAVVATHPPLSKLIGVTDDAHIVPLAQHLSLLPMTDALFDAVTIAGAPRPSGFRKLADCSTDGPVAYIEAEYFGGAGSQNAQVWDGRHVALGPLP</sequence>